<gene>
    <name evidence="3" type="ORF">METZ01_LOCUS97211</name>
</gene>
<evidence type="ECO:0000256" key="1">
    <source>
        <dbReference type="SAM" id="MobiDB-lite"/>
    </source>
</evidence>
<dbReference type="EMBL" id="UINC01009924">
    <property type="protein sequence ID" value="SVA44357.1"/>
    <property type="molecule type" value="Genomic_DNA"/>
</dbReference>
<accession>A0A381VXK1</accession>
<dbReference type="AlphaFoldDB" id="A0A381VXK1"/>
<protein>
    <submittedName>
        <fullName evidence="3">Uncharacterized protein</fullName>
    </submittedName>
</protein>
<keyword evidence="2" id="KW-0472">Membrane</keyword>
<keyword evidence="2" id="KW-1133">Transmembrane helix</keyword>
<feature type="transmembrane region" description="Helical" evidence="2">
    <location>
        <begin position="126"/>
        <end position="145"/>
    </location>
</feature>
<reference evidence="3" key="1">
    <citation type="submission" date="2018-05" db="EMBL/GenBank/DDBJ databases">
        <authorList>
            <person name="Lanie J.A."/>
            <person name="Ng W.-L."/>
            <person name="Kazmierczak K.M."/>
            <person name="Andrzejewski T.M."/>
            <person name="Davidsen T.M."/>
            <person name="Wayne K.J."/>
            <person name="Tettelin H."/>
            <person name="Glass J.I."/>
            <person name="Rusch D."/>
            <person name="Podicherti R."/>
            <person name="Tsui H.-C.T."/>
            <person name="Winkler M.E."/>
        </authorList>
    </citation>
    <scope>NUCLEOTIDE SEQUENCE</scope>
</reference>
<feature type="transmembrane region" description="Helical" evidence="2">
    <location>
        <begin position="66"/>
        <end position="84"/>
    </location>
</feature>
<feature type="compositionally biased region" description="Basic and acidic residues" evidence="1">
    <location>
        <begin position="12"/>
        <end position="25"/>
    </location>
</feature>
<keyword evidence="2" id="KW-0812">Transmembrane</keyword>
<feature type="transmembrane region" description="Helical" evidence="2">
    <location>
        <begin position="96"/>
        <end position="114"/>
    </location>
</feature>
<name>A0A381VXK1_9ZZZZ</name>
<feature type="region of interest" description="Disordered" evidence="1">
    <location>
        <begin position="1"/>
        <end position="56"/>
    </location>
</feature>
<proteinExistence type="predicted"/>
<evidence type="ECO:0000256" key="2">
    <source>
        <dbReference type="SAM" id="Phobius"/>
    </source>
</evidence>
<evidence type="ECO:0000313" key="3">
    <source>
        <dbReference type="EMBL" id="SVA44357.1"/>
    </source>
</evidence>
<feature type="compositionally biased region" description="Basic and acidic residues" evidence="1">
    <location>
        <begin position="34"/>
        <end position="52"/>
    </location>
</feature>
<sequence>MAKRKRFFQKRQTVDSKPAEIEKVSENIQPTQDDITKEYEEKKEIENKKTEDAPTSSFKPAGIIKYVYLIAFFALLAGIMAPIVNPFETQVTLDDSFKGIGILFVGLVGGILIFKSTKSVENRMTFLIIGFALLIICLVFMFEFANNSLFRGLF</sequence>
<organism evidence="3">
    <name type="scientific">marine metagenome</name>
    <dbReference type="NCBI Taxonomy" id="408172"/>
    <lineage>
        <taxon>unclassified sequences</taxon>
        <taxon>metagenomes</taxon>
        <taxon>ecological metagenomes</taxon>
    </lineage>
</organism>